<dbReference type="Gene3D" id="1.10.443.10">
    <property type="entry name" value="Intergrase catalytic core"/>
    <property type="match status" value="1"/>
</dbReference>
<keyword evidence="4" id="KW-1185">Reference proteome</keyword>
<dbReference type="Proteomes" id="UP001287282">
    <property type="component" value="Unassembled WGS sequence"/>
</dbReference>
<keyword evidence="1" id="KW-0233">DNA recombination</keyword>
<comment type="caution">
    <text evidence="3">The sequence shown here is derived from an EMBL/GenBank/DDBJ whole genome shotgun (WGS) entry which is preliminary data.</text>
</comment>
<dbReference type="Pfam" id="PF00589">
    <property type="entry name" value="Phage_integrase"/>
    <property type="match status" value="1"/>
</dbReference>
<dbReference type="PROSITE" id="PS51898">
    <property type="entry name" value="TYR_RECOMBINASE"/>
    <property type="match status" value="1"/>
</dbReference>
<organism evidence="3 4">
    <name type="scientific">Alkalihalophilus lindianensis</name>
    <dbReference type="NCBI Taxonomy" id="1630542"/>
    <lineage>
        <taxon>Bacteria</taxon>
        <taxon>Bacillati</taxon>
        <taxon>Bacillota</taxon>
        <taxon>Bacilli</taxon>
        <taxon>Bacillales</taxon>
        <taxon>Bacillaceae</taxon>
        <taxon>Alkalihalophilus</taxon>
    </lineage>
</organism>
<dbReference type="InterPro" id="IPR011010">
    <property type="entry name" value="DNA_brk_join_enz"/>
</dbReference>
<gene>
    <name evidence="3" type="ORF">RYX56_06375</name>
</gene>
<evidence type="ECO:0000256" key="1">
    <source>
        <dbReference type="ARBA" id="ARBA00023172"/>
    </source>
</evidence>
<dbReference type="RefSeq" id="WP_317121217.1">
    <property type="nucleotide sequence ID" value="NZ_JAWJBA010000001.1"/>
</dbReference>
<reference evidence="3 4" key="1">
    <citation type="submission" date="2023-10" db="EMBL/GenBank/DDBJ databases">
        <title>Screening of Alkalihalobacillus lindianensis BZ-TG-R113 and Its Alleviation of Salt Stress on Rapeseed Growth.</title>
        <authorList>
            <person name="Zhao B."/>
            <person name="Guo T."/>
        </authorList>
    </citation>
    <scope>NUCLEOTIDE SEQUENCE [LARGE SCALE GENOMIC DNA]</scope>
    <source>
        <strain evidence="3 4">BZ-TG-R113</strain>
    </source>
</reference>
<dbReference type="PANTHER" id="PTHR30349">
    <property type="entry name" value="PHAGE INTEGRASE-RELATED"/>
    <property type="match status" value="1"/>
</dbReference>
<evidence type="ECO:0000313" key="4">
    <source>
        <dbReference type="Proteomes" id="UP001287282"/>
    </source>
</evidence>
<name>A0ABU3X7Y2_9BACI</name>
<evidence type="ECO:0000259" key="2">
    <source>
        <dbReference type="PROSITE" id="PS51898"/>
    </source>
</evidence>
<sequence>MKPEIINDQRINSDELEIIENYVDEFLDYITVINSKRRVYIKDALMSFYLYVGKEFNDISESHCIDFFNYLTRVQNYKKASEITLKNKIDFIKQFISYLYQKDLINFQLQQKPNVKSIAIRKPRVKKGKVKLPIIVEEFITYLDHHNYQGIKYYKKRIMRFHRFLTSIGQDINIFLQDDKQTLLYEVINQYEKFLTTKVNNKEIKLATVTGYLRTIQLFLKYLHSKSKVSKKYVIPIQLRGRAKQANQYVPKEKIIQLMNTIYEQSNHVLRDLSIFLIIVDTGCRPIEVANLTIDDFKELERTLSLSCAKTERRKIKVSTEVAEVIVSYLSIRDKYHPKTENLFSNSDGSAISSEDINNVFYSHNLKAFGKSLYPAKAFRHTYITNALEEHPFEKVSKTIGHREWRSTFYYYQRSNKRLLSNTLNLSPLSRGEEKCP</sequence>
<dbReference type="CDD" id="cd00397">
    <property type="entry name" value="DNA_BRE_C"/>
    <property type="match status" value="1"/>
</dbReference>
<accession>A0ABU3X7Y2</accession>
<dbReference type="InterPro" id="IPR002104">
    <property type="entry name" value="Integrase_catalytic"/>
</dbReference>
<proteinExistence type="predicted"/>
<dbReference type="SUPFAM" id="SSF56349">
    <property type="entry name" value="DNA breaking-rejoining enzymes"/>
    <property type="match status" value="1"/>
</dbReference>
<protein>
    <submittedName>
        <fullName evidence="3">Site-specific integrase</fullName>
    </submittedName>
</protein>
<feature type="domain" description="Tyr recombinase" evidence="2">
    <location>
        <begin position="245"/>
        <end position="425"/>
    </location>
</feature>
<dbReference type="EMBL" id="JAWJBA010000001">
    <property type="protein sequence ID" value="MDV2683997.1"/>
    <property type="molecule type" value="Genomic_DNA"/>
</dbReference>
<dbReference type="InterPro" id="IPR050090">
    <property type="entry name" value="Tyrosine_recombinase_XerCD"/>
</dbReference>
<evidence type="ECO:0000313" key="3">
    <source>
        <dbReference type="EMBL" id="MDV2683997.1"/>
    </source>
</evidence>
<dbReference type="PANTHER" id="PTHR30349:SF86">
    <property type="entry name" value="INTEGRASE_RECOMBINASE AQ_AA09-RELATED"/>
    <property type="match status" value="1"/>
</dbReference>
<dbReference type="InterPro" id="IPR013762">
    <property type="entry name" value="Integrase-like_cat_sf"/>
</dbReference>